<dbReference type="Proteomes" id="UP001157006">
    <property type="component" value="Chromosome 5"/>
</dbReference>
<sequence length="113" mass="12179">MIKTKSHLFTAVLSKTVQPTCDTLIVSPVEKTALSCELIQGLDDKDKGVVVPVGHDAVNKIETVCIEFGPVISTPQQPEMPNPEPTPEAANECKKSVEGTTTRLISKHRGKLS</sequence>
<accession>A0AAV1ATE6</accession>
<evidence type="ECO:0000256" key="1">
    <source>
        <dbReference type="SAM" id="MobiDB-lite"/>
    </source>
</evidence>
<reference evidence="2 3" key="1">
    <citation type="submission" date="2023-01" db="EMBL/GenBank/DDBJ databases">
        <authorList>
            <person name="Kreplak J."/>
        </authorList>
    </citation>
    <scope>NUCLEOTIDE SEQUENCE [LARGE SCALE GENOMIC DNA]</scope>
</reference>
<protein>
    <submittedName>
        <fullName evidence="2">Uncharacterized protein</fullName>
    </submittedName>
</protein>
<dbReference type="EMBL" id="OX451740">
    <property type="protein sequence ID" value="CAI8613474.1"/>
    <property type="molecule type" value="Genomic_DNA"/>
</dbReference>
<feature type="region of interest" description="Disordered" evidence="1">
    <location>
        <begin position="72"/>
        <end position="113"/>
    </location>
</feature>
<keyword evidence="3" id="KW-1185">Reference proteome</keyword>
<dbReference type="AlphaFoldDB" id="A0AAV1ATE6"/>
<gene>
    <name evidence="2" type="ORF">VFH_V082320</name>
</gene>
<organism evidence="2 3">
    <name type="scientific">Vicia faba</name>
    <name type="common">Broad bean</name>
    <name type="synonym">Faba vulgaris</name>
    <dbReference type="NCBI Taxonomy" id="3906"/>
    <lineage>
        <taxon>Eukaryota</taxon>
        <taxon>Viridiplantae</taxon>
        <taxon>Streptophyta</taxon>
        <taxon>Embryophyta</taxon>
        <taxon>Tracheophyta</taxon>
        <taxon>Spermatophyta</taxon>
        <taxon>Magnoliopsida</taxon>
        <taxon>eudicotyledons</taxon>
        <taxon>Gunneridae</taxon>
        <taxon>Pentapetalae</taxon>
        <taxon>rosids</taxon>
        <taxon>fabids</taxon>
        <taxon>Fabales</taxon>
        <taxon>Fabaceae</taxon>
        <taxon>Papilionoideae</taxon>
        <taxon>50 kb inversion clade</taxon>
        <taxon>NPAAA clade</taxon>
        <taxon>Hologalegina</taxon>
        <taxon>IRL clade</taxon>
        <taxon>Fabeae</taxon>
        <taxon>Vicia</taxon>
    </lineage>
</organism>
<evidence type="ECO:0000313" key="3">
    <source>
        <dbReference type="Proteomes" id="UP001157006"/>
    </source>
</evidence>
<name>A0AAV1ATE6_VICFA</name>
<proteinExistence type="predicted"/>
<evidence type="ECO:0000313" key="2">
    <source>
        <dbReference type="EMBL" id="CAI8613474.1"/>
    </source>
</evidence>